<name>A0A1A8MLB6_9TELE</name>
<dbReference type="SUPFAM" id="SSF53098">
    <property type="entry name" value="Ribonuclease H-like"/>
    <property type="match status" value="1"/>
</dbReference>
<protein>
    <recommendedName>
        <fullName evidence="2">Zinc finger BED domain-containing protein 4</fullName>
    </recommendedName>
</protein>
<reference evidence="1" key="1">
    <citation type="submission" date="2016-05" db="EMBL/GenBank/DDBJ databases">
        <authorList>
            <person name="Lavstsen T."/>
            <person name="Jespersen J.S."/>
        </authorList>
    </citation>
    <scope>NUCLEOTIDE SEQUENCE</scope>
    <source>
        <tissue evidence="1">Brain</tissue>
    </source>
</reference>
<gene>
    <name evidence="1" type="primary">CR293521.1</name>
</gene>
<reference evidence="1" key="2">
    <citation type="submission" date="2016-06" db="EMBL/GenBank/DDBJ databases">
        <title>The genome of a short-lived fish provides insights into sex chromosome evolution and the genetic control of aging.</title>
        <authorList>
            <person name="Reichwald K."/>
            <person name="Felder M."/>
            <person name="Petzold A."/>
            <person name="Koch P."/>
            <person name="Groth M."/>
            <person name="Platzer M."/>
        </authorList>
    </citation>
    <scope>NUCLEOTIDE SEQUENCE</scope>
    <source>
        <tissue evidence="1">Brain</tissue>
    </source>
</reference>
<evidence type="ECO:0008006" key="2">
    <source>
        <dbReference type="Google" id="ProtNLM"/>
    </source>
</evidence>
<accession>A0A1A8MLB6</accession>
<dbReference type="InterPro" id="IPR012337">
    <property type="entry name" value="RNaseH-like_sf"/>
</dbReference>
<dbReference type="AlphaFoldDB" id="A0A1A8MLB6"/>
<feature type="non-terminal residue" evidence="1">
    <location>
        <position position="1"/>
    </location>
</feature>
<proteinExistence type="predicted"/>
<organism evidence="1">
    <name type="scientific">Nothobranchius pienaari</name>
    <dbReference type="NCBI Taxonomy" id="704102"/>
    <lineage>
        <taxon>Eukaryota</taxon>
        <taxon>Metazoa</taxon>
        <taxon>Chordata</taxon>
        <taxon>Craniata</taxon>
        <taxon>Vertebrata</taxon>
        <taxon>Euteleostomi</taxon>
        <taxon>Actinopterygii</taxon>
        <taxon>Neopterygii</taxon>
        <taxon>Teleostei</taxon>
        <taxon>Neoteleostei</taxon>
        <taxon>Acanthomorphata</taxon>
        <taxon>Ovalentaria</taxon>
        <taxon>Atherinomorphae</taxon>
        <taxon>Cyprinodontiformes</taxon>
        <taxon>Nothobranchiidae</taxon>
        <taxon>Nothobranchius</taxon>
    </lineage>
</organism>
<evidence type="ECO:0000313" key="1">
    <source>
        <dbReference type="EMBL" id="SBR57690.1"/>
    </source>
</evidence>
<sequence>SKATEKLRDIQQQLKVAEHKLIQSVETRWNSVYYMLERLGKNTLCLNQGELSLIKQIVDALQPFEEVTREVSSEKHISASKVIHLCHSFAELYQLVDVRATHLPHSWHSNASADSGVLKPFTV</sequence>
<dbReference type="EMBL" id="HAEF01016531">
    <property type="protein sequence ID" value="SBR57690.1"/>
    <property type="molecule type" value="Transcribed_RNA"/>
</dbReference>